<evidence type="ECO:0000313" key="1">
    <source>
        <dbReference type="EMBL" id="KAH0773423.1"/>
    </source>
</evidence>
<accession>A0ABQ7VY41</accession>
<organism evidence="1 2">
    <name type="scientific">Solanum tuberosum</name>
    <name type="common">Potato</name>
    <dbReference type="NCBI Taxonomy" id="4113"/>
    <lineage>
        <taxon>Eukaryota</taxon>
        <taxon>Viridiplantae</taxon>
        <taxon>Streptophyta</taxon>
        <taxon>Embryophyta</taxon>
        <taxon>Tracheophyta</taxon>
        <taxon>Spermatophyta</taxon>
        <taxon>Magnoliopsida</taxon>
        <taxon>eudicotyledons</taxon>
        <taxon>Gunneridae</taxon>
        <taxon>Pentapetalae</taxon>
        <taxon>asterids</taxon>
        <taxon>lamiids</taxon>
        <taxon>Solanales</taxon>
        <taxon>Solanaceae</taxon>
        <taxon>Solanoideae</taxon>
        <taxon>Solaneae</taxon>
        <taxon>Solanum</taxon>
    </lineage>
</organism>
<dbReference type="InterPro" id="IPR013320">
    <property type="entry name" value="ConA-like_dom_sf"/>
</dbReference>
<dbReference type="SUPFAM" id="SSF49899">
    <property type="entry name" value="Concanavalin A-like lectins/glucanases"/>
    <property type="match status" value="3"/>
</dbReference>
<evidence type="ECO:0008006" key="3">
    <source>
        <dbReference type="Google" id="ProtNLM"/>
    </source>
</evidence>
<evidence type="ECO:0000313" key="2">
    <source>
        <dbReference type="Proteomes" id="UP000826656"/>
    </source>
</evidence>
<keyword evidence="2" id="KW-1185">Reference proteome</keyword>
<name>A0ABQ7VY41_SOLTU</name>
<sequence>MAVVVRVVGGDFVLDDSFARERVSSIARRIRAAQLSRRAPQSRLRLITKTDKQTTVKEWSKSATSLADGRWHIITLTIDADLGEATCYLDVYFDGNQTRLPLRVASYIRELGMDVWVGIRPPIDVDSFGRLDSEGAESKVHIMDVFLWGRYLTEDEIVALPVGVDLYNIDDVDWDGQWHIITLTIDADLGEATCYLDVYFDGNQTRLPLRVASYIRELGMDVWVGIRPPIDVDSFGRLDSEGAESKVHIMDVFLWGRYLTEDEIVALPVGVDLYNIDDVDWDGQWHIITLTIDADLGEATCYLDVYFDGNQTRLPLRVASYIRELGMDVWVGIRPPIDVDSFGRLDSEGAESKVHIMDVFLWGRYLTEDEIVALPVGVDLYNIDDVDWDGQYSSGRK</sequence>
<dbReference type="EMBL" id="JAIVGD010000005">
    <property type="protein sequence ID" value="KAH0773423.1"/>
    <property type="molecule type" value="Genomic_DNA"/>
</dbReference>
<comment type="caution">
    <text evidence="1">The sequence shown here is derived from an EMBL/GenBank/DDBJ whole genome shotgun (WGS) entry which is preliminary data.</text>
</comment>
<dbReference type="Gene3D" id="2.60.120.200">
    <property type="match status" value="1"/>
</dbReference>
<protein>
    <recommendedName>
        <fullName evidence="3">Integrase core domain containing protein</fullName>
    </recommendedName>
</protein>
<reference evidence="1 2" key="1">
    <citation type="journal article" date="2021" name="bioRxiv">
        <title>Chromosome-scale and haplotype-resolved genome assembly of a tetraploid potato cultivar.</title>
        <authorList>
            <person name="Sun H."/>
            <person name="Jiao W.-B."/>
            <person name="Krause K."/>
            <person name="Campoy J.A."/>
            <person name="Goel M."/>
            <person name="Folz-Donahue K."/>
            <person name="Kukat C."/>
            <person name="Huettel B."/>
            <person name="Schneeberger K."/>
        </authorList>
    </citation>
    <scope>NUCLEOTIDE SEQUENCE [LARGE SCALE GENOMIC DNA]</scope>
    <source>
        <strain evidence="1">SolTubOtavaFocal</strain>
        <tissue evidence="1">Leaves</tissue>
    </source>
</reference>
<proteinExistence type="predicted"/>
<dbReference type="Proteomes" id="UP000826656">
    <property type="component" value="Unassembled WGS sequence"/>
</dbReference>
<gene>
    <name evidence="1" type="ORF">KY290_010560</name>
</gene>